<dbReference type="PANTHER" id="PTHR43884:SF12">
    <property type="entry name" value="ISOVALERYL-COA DEHYDROGENASE, MITOCHONDRIAL-RELATED"/>
    <property type="match status" value="1"/>
</dbReference>
<dbReference type="InterPro" id="IPR013786">
    <property type="entry name" value="AcylCoA_DH/ox_N"/>
</dbReference>
<reference evidence="9" key="1">
    <citation type="journal article" date="2015" name="Nature">
        <title>Complex archaea that bridge the gap between prokaryotes and eukaryotes.</title>
        <authorList>
            <person name="Spang A."/>
            <person name="Saw J.H."/>
            <person name="Jorgensen S.L."/>
            <person name="Zaremba-Niedzwiedzka K."/>
            <person name="Martijn J."/>
            <person name="Lind A.E."/>
            <person name="van Eijk R."/>
            <person name="Schleper C."/>
            <person name="Guy L."/>
            <person name="Ettema T.J."/>
        </authorList>
    </citation>
    <scope>NUCLEOTIDE SEQUENCE</scope>
</reference>
<dbReference type="Pfam" id="PF00441">
    <property type="entry name" value="Acyl-CoA_dh_1"/>
    <property type="match status" value="1"/>
</dbReference>
<dbReference type="InterPro" id="IPR006091">
    <property type="entry name" value="Acyl-CoA_Oxase/DH_mid-dom"/>
</dbReference>
<dbReference type="GO" id="GO:0003995">
    <property type="term" value="F:acyl-CoA dehydrogenase activity"/>
    <property type="evidence" value="ECO:0007669"/>
    <property type="project" value="InterPro"/>
</dbReference>
<dbReference type="SUPFAM" id="SSF47203">
    <property type="entry name" value="Acyl-CoA dehydrogenase C-terminal domain-like"/>
    <property type="match status" value="1"/>
</dbReference>
<dbReference type="PIRSF" id="PIRSF016578">
    <property type="entry name" value="HsaA"/>
    <property type="match status" value="1"/>
</dbReference>
<feature type="domain" description="Acyl-CoA dehydrogenase/oxidase C-terminal" evidence="6">
    <location>
        <begin position="206"/>
        <end position="354"/>
    </location>
</feature>
<feature type="domain" description="Acyl-CoA dehydrogenase/oxidase N-terminal" evidence="8">
    <location>
        <begin position="1"/>
        <end position="95"/>
    </location>
</feature>
<name>A0A0F9F8P5_9ZZZZ</name>
<evidence type="ECO:0000313" key="9">
    <source>
        <dbReference type="EMBL" id="KKL53590.1"/>
    </source>
</evidence>
<evidence type="ECO:0000259" key="6">
    <source>
        <dbReference type="Pfam" id="PF00441"/>
    </source>
</evidence>
<dbReference type="InterPro" id="IPR036250">
    <property type="entry name" value="AcylCo_DH-like_C"/>
</dbReference>
<gene>
    <name evidence="9" type="ORF">LCGC14_2273930</name>
</gene>
<dbReference type="PANTHER" id="PTHR43884">
    <property type="entry name" value="ACYL-COA DEHYDROGENASE"/>
    <property type="match status" value="1"/>
</dbReference>
<dbReference type="Gene3D" id="1.10.540.10">
    <property type="entry name" value="Acyl-CoA dehydrogenase/oxidase, N-terminal domain"/>
    <property type="match status" value="1"/>
</dbReference>
<evidence type="ECO:0000259" key="8">
    <source>
        <dbReference type="Pfam" id="PF02771"/>
    </source>
</evidence>
<evidence type="ECO:0000256" key="3">
    <source>
        <dbReference type="ARBA" id="ARBA00022630"/>
    </source>
</evidence>
<comment type="cofactor">
    <cofactor evidence="1">
        <name>FAD</name>
        <dbReference type="ChEBI" id="CHEBI:57692"/>
    </cofactor>
</comment>
<dbReference type="InterPro" id="IPR009075">
    <property type="entry name" value="AcylCo_DH/oxidase_C"/>
</dbReference>
<protein>
    <recommendedName>
        <fullName evidence="10">Acyl-CoA dehydrogenase</fullName>
    </recommendedName>
</protein>
<dbReference type="PROSITE" id="PS00072">
    <property type="entry name" value="ACYL_COA_DH_1"/>
    <property type="match status" value="1"/>
</dbReference>
<dbReference type="InterPro" id="IPR006089">
    <property type="entry name" value="Acyl-CoA_DH_CS"/>
</dbReference>
<dbReference type="InterPro" id="IPR009100">
    <property type="entry name" value="AcylCoA_DH/oxidase_NM_dom_sf"/>
</dbReference>
<feature type="non-terminal residue" evidence="9">
    <location>
        <position position="1"/>
    </location>
</feature>
<keyword evidence="3" id="KW-0285">Flavoprotein</keyword>
<comment type="caution">
    <text evidence="9">The sequence shown here is derived from an EMBL/GenBank/DDBJ whole genome shotgun (WGS) entry which is preliminary data.</text>
</comment>
<accession>A0A0F9F8P5</accession>
<evidence type="ECO:0000256" key="2">
    <source>
        <dbReference type="ARBA" id="ARBA00009347"/>
    </source>
</evidence>
<comment type="similarity">
    <text evidence="2">Belongs to the acyl-CoA dehydrogenase family.</text>
</comment>
<evidence type="ECO:0000259" key="7">
    <source>
        <dbReference type="Pfam" id="PF02770"/>
    </source>
</evidence>
<dbReference type="InterPro" id="IPR046373">
    <property type="entry name" value="Acyl-CoA_Oxase/DH_mid-dom_sf"/>
</dbReference>
<dbReference type="InterPro" id="IPR037069">
    <property type="entry name" value="AcylCoA_DH/ox_N_sf"/>
</dbReference>
<dbReference type="GO" id="GO:0050660">
    <property type="term" value="F:flavin adenine dinucleotide binding"/>
    <property type="evidence" value="ECO:0007669"/>
    <property type="project" value="InterPro"/>
</dbReference>
<evidence type="ECO:0000256" key="1">
    <source>
        <dbReference type="ARBA" id="ARBA00001974"/>
    </source>
</evidence>
<evidence type="ECO:0008006" key="10">
    <source>
        <dbReference type="Google" id="ProtNLM"/>
    </source>
</evidence>
<dbReference type="SUPFAM" id="SSF56645">
    <property type="entry name" value="Acyl-CoA dehydrogenase NM domain-like"/>
    <property type="match status" value="1"/>
</dbReference>
<dbReference type="Gene3D" id="2.40.110.10">
    <property type="entry name" value="Butyryl-CoA Dehydrogenase, subunit A, domain 2"/>
    <property type="match status" value="1"/>
</dbReference>
<dbReference type="Gene3D" id="1.20.140.10">
    <property type="entry name" value="Butyryl-CoA Dehydrogenase, subunit A, domain 3"/>
    <property type="match status" value="1"/>
</dbReference>
<feature type="domain" description="Acyl-CoA oxidase/dehydrogenase middle" evidence="7">
    <location>
        <begin position="99"/>
        <end position="194"/>
    </location>
</feature>
<organism evidence="9">
    <name type="scientific">marine sediment metagenome</name>
    <dbReference type="NCBI Taxonomy" id="412755"/>
    <lineage>
        <taxon>unclassified sequences</taxon>
        <taxon>metagenomes</taxon>
        <taxon>ecological metagenomes</taxon>
    </lineage>
</organism>
<dbReference type="Pfam" id="PF02770">
    <property type="entry name" value="Acyl-CoA_dh_M"/>
    <property type="match status" value="1"/>
</dbReference>
<sequence>PVAKESDEKQQLDDIAFQKMKEMTYFGACIPEEYGGAGLHNDTVGFCIVIEEIGRADAAWGITMAVHNGVAAYPIYKFGTEDQKQRYLPDLVKGDKVGAFCLTEANAGSDAGGVQMTAEKDGDEWILNGTKIFATSGGIAKTLLVVAKSGEKDSRKQLTVFIVDAESPGYSVGIKEDKLGVRASNTSELVFQDVRVPNENILGNTGEGFKMAMKILDFGRIGIAAQCVGLGQAALEASIKYANERVQFNKPIGRFQAIQWKIADMACAIESARLFTYKAADMHDKGIPFGMASSMAKLVASEAAMLAAHGAVQIHGGYGLMKAYPVERYFRDAKMGEIYEGTSEIQRLVIANNLLRKGI</sequence>
<proteinExistence type="inferred from homology"/>
<dbReference type="FunFam" id="1.20.140.10:FF:000004">
    <property type="entry name" value="Acyl-CoA dehydrogenase FadE25"/>
    <property type="match status" value="1"/>
</dbReference>
<dbReference type="EMBL" id="LAZR01031496">
    <property type="protein sequence ID" value="KKL53590.1"/>
    <property type="molecule type" value="Genomic_DNA"/>
</dbReference>
<evidence type="ECO:0000256" key="4">
    <source>
        <dbReference type="ARBA" id="ARBA00022827"/>
    </source>
</evidence>
<keyword evidence="5" id="KW-0560">Oxidoreductase</keyword>
<dbReference type="Pfam" id="PF02771">
    <property type="entry name" value="Acyl-CoA_dh_N"/>
    <property type="match status" value="1"/>
</dbReference>
<evidence type="ECO:0000256" key="5">
    <source>
        <dbReference type="ARBA" id="ARBA00023002"/>
    </source>
</evidence>
<dbReference type="FunFam" id="2.40.110.10:FF:000001">
    <property type="entry name" value="Acyl-CoA dehydrogenase, mitochondrial"/>
    <property type="match status" value="1"/>
</dbReference>
<keyword evidence="4" id="KW-0274">FAD</keyword>
<dbReference type="AlphaFoldDB" id="A0A0F9F8P5"/>